<accession>I0Z6L0</accession>
<dbReference type="Proteomes" id="UP000007264">
    <property type="component" value="Unassembled WGS sequence"/>
</dbReference>
<name>I0Z6L0_COCSC</name>
<comment type="caution">
    <text evidence="1">The sequence shown here is derived from an EMBL/GenBank/DDBJ whole genome shotgun (WGS) entry which is preliminary data.</text>
</comment>
<gene>
    <name evidence="1" type="ORF">COCSUDRAFT_58820</name>
</gene>
<dbReference type="AlphaFoldDB" id="I0Z6L0"/>
<dbReference type="KEGG" id="csl:COCSUDRAFT_58820"/>
<evidence type="ECO:0000313" key="1">
    <source>
        <dbReference type="EMBL" id="EIE26279.1"/>
    </source>
</evidence>
<proteinExistence type="predicted"/>
<organism evidence="1 2">
    <name type="scientific">Coccomyxa subellipsoidea (strain C-169)</name>
    <name type="common">Green microalga</name>
    <dbReference type="NCBI Taxonomy" id="574566"/>
    <lineage>
        <taxon>Eukaryota</taxon>
        <taxon>Viridiplantae</taxon>
        <taxon>Chlorophyta</taxon>
        <taxon>core chlorophytes</taxon>
        <taxon>Trebouxiophyceae</taxon>
        <taxon>Trebouxiophyceae incertae sedis</taxon>
        <taxon>Coccomyxaceae</taxon>
        <taxon>Coccomyxa</taxon>
        <taxon>Coccomyxa subellipsoidea</taxon>
    </lineage>
</organism>
<sequence length="89" mass="9870">MNGTQKLDMSARWLENAKAREIFTDPQKGIEKTEVGAPFKLTAAEFELMKSTLNKLRSAVADILEPLQAALENKQQELHNGGKPSSDDK</sequence>
<protein>
    <submittedName>
        <fullName evidence="1">Uncharacterized protein</fullName>
    </submittedName>
</protein>
<dbReference type="GeneID" id="17044289"/>
<dbReference type="EMBL" id="AGSI01000002">
    <property type="protein sequence ID" value="EIE26279.1"/>
    <property type="molecule type" value="Genomic_DNA"/>
</dbReference>
<evidence type="ECO:0000313" key="2">
    <source>
        <dbReference type="Proteomes" id="UP000007264"/>
    </source>
</evidence>
<reference evidence="1 2" key="1">
    <citation type="journal article" date="2012" name="Genome Biol.">
        <title>The genome of the polar eukaryotic microalga coccomyxa subellipsoidea reveals traits of cold adaptation.</title>
        <authorList>
            <person name="Blanc G."/>
            <person name="Agarkova I."/>
            <person name="Grimwood J."/>
            <person name="Kuo A."/>
            <person name="Brueggeman A."/>
            <person name="Dunigan D."/>
            <person name="Gurnon J."/>
            <person name="Ladunga I."/>
            <person name="Lindquist E."/>
            <person name="Lucas S."/>
            <person name="Pangilinan J."/>
            <person name="Proschold T."/>
            <person name="Salamov A."/>
            <person name="Schmutz J."/>
            <person name="Weeks D."/>
            <person name="Yamada T."/>
            <person name="Claverie J.M."/>
            <person name="Grigoriev I."/>
            <person name="Van Etten J."/>
            <person name="Lomsadze A."/>
            <person name="Borodovsky M."/>
        </authorList>
    </citation>
    <scope>NUCLEOTIDE SEQUENCE [LARGE SCALE GENOMIC DNA]</scope>
    <source>
        <strain evidence="1 2">C-169</strain>
    </source>
</reference>
<dbReference type="RefSeq" id="XP_005650823.1">
    <property type="nucleotide sequence ID" value="XM_005650766.1"/>
</dbReference>
<keyword evidence="2" id="KW-1185">Reference proteome</keyword>